<dbReference type="PRINTS" id="PR01001">
    <property type="entry name" value="FADG3PDH"/>
</dbReference>
<dbReference type="Gene3D" id="3.30.9.10">
    <property type="entry name" value="D-Amino Acid Oxidase, subunit A, domain 2"/>
    <property type="match status" value="1"/>
</dbReference>
<keyword evidence="10" id="KW-1185">Reference proteome</keyword>
<reference evidence="9 10" key="1">
    <citation type="submission" date="2020-07" db="EMBL/GenBank/DDBJ databases">
        <title>Stappia sp., F7233, whole genome shotgun sequencing project.</title>
        <authorList>
            <person name="Jiang S."/>
            <person name="Liu Z.W."/>
            <person name="Du Z.J."/>
        </authorList>
    </citation>
    <scope>NUCLEOTIDE SEQUENCE [LARGE SCALE GENOMIC DNA]</scope>
    <source>
        <strain evidence="9 10">F7233</strain>
    </source>
</reference>
<evidence type="ECO:0000259" key="8">
    <source>
        <dbReference type="Pfam" id="PF16901"/>
    </source>
</evidence>
<evidence type="ECO:0000313" key="9">
    <source>
        <dbReference type="EMBL" id="MBA5777159.1"/>
    </source>
</evidence>
<comment type="caution">
    <text evidence="9">The sequence shown here is derived from an EMBL/GenBank/DDBJ whole genome shotgun (WGS) entry which is preliminary data.</text>
</comment>
<dbReference type="InterPro" id="IPR006076">
    <property type="entry name" value="FAD-dep_OxRdtase"/>
</dbReference>
<dbReference type="Gene3D" id="1.10.8.870">
    <property type="entry name" value="Alpha-glycerophosphate oxidase, cap domain"/>
    <property type="match status" value="1"/>
</dbReference>
<evidence type="ECO:0000256" key="2">
    <source>
        <dbReference type="ARBA" id="ARBA00007330"/>
    </source>
</evidence>
<gene>
    <name evidence="9" type="primary">glpD</name>
    <name evidence="9" type="ORF">H2509_08475</name>
</gene>
<comment type="catalytic activity">
    <reaction evidence="6">
        <text>a quinone + sn-glycerol 3-phosphate = dihydroxyacetone phosphate + a quinol</text>
        <dbReference type="Rhea" id="RHEA:18977"/>
        <dbReference type="ChEBI" id="CHEBI:24646"/>
        <dbReference type="ChEBI" id="CHEBI:57597"/>
        <dbReference type="ChEBI" id="CHEBI:57642"/>
        <dbReference type="ChEBI" id="CHEBI:132124"/>
        <dbReference type="EC" id="1.1.5.3"/>
    </reaction>
</comment>
<dbReference type="GO" id="GO:0046168">
    <property type="term" value="P:glycerol-3-phosphate catabolic process"/>
    <property type="evidence" value="ECO:0007669"/>
    <property type="project" value="TreeGrafter"/>
</dbReference>
<dbReference type="InterPro" id="IPR000447">
    <property type="entry name" value="G3P_DH_FAD-dep"/>
</dbReference>
<dbReference type="Proteomes" id="UP000541109">
    <property type="component" value="Unassembled WGS sequence"/>
</dbReference>
<dbReference type="GO" id="GO:0004368">
    <property type="term" value="F:glycerol-3-phosphate dehydrogenase (quinone) activity"/>
    <property type="evidence" value="ECO:0007669"/>
    <property type="project" value="UniProtKB-EC"/>
</dbReference>
<keyword evidence="3 6" id="KW-0285">Flavoprotein</keyword>
<dbReference type="SUPFAM" id="SSF54373">
    <property type="entry name" value="FAD-linked reductases, C-terminal domain"/>
    <property type="match status" value="1"/>
</dbReference>
<evidence type="ECO:0000259" key="7">
    <source>
        <dbReference type="Pfam" id="PF01266"/>
    </source>
</evidence>
<dbReference type="PANTHER" id="PTHR11985">
    <property type="entry name" value="GLYCEROL-3-PHOSPHATE DEHYDROGENASE"/>
    <property type="match status" value="1"/>
</dbReference>
<evidence type="ECO:0000256" key="1">
    <source>
        <dbReference type="ARBA" id="ARBA00001974"/>
    </source>
</evidence>
<comment type="cofactor">
    <cofactor evidence="1 6">
        <name>FAD</name>
        <dbReference type="ChEBI" id="CHEBI:57692"/>
    </cofactor>
</comment>
<dbReference type="Pfam" id="PF01266">
    <property type="entry name" value="DAO"/>
    <property type="match status" value="1"/>
</dbReference>
<feature type="domain" description="Alpha-glycerophosphate oxidase C-terminal" evidence="8">
    <location>
        <begin position="391"/>
        <end position="497"/>
    </location>
</feature>
<evidence type="ECO:0000256" key="4">
    <source>
        <dbReference type="ARBA" id="ARBA00022827"/>
    </source>
</evidence>
<feature type="domain" description="FAD dependent oxidoreductase" evidence="7">
    <location>
        <begin position="11"/>
        <end position="345"/>
    </location>
</feature>
<evidence type="ECO:0000256" key="6">
    <source>
        <dbReference type="RuleBase" id="RU361217"/>
    </source>
</evidence>
<proteinExistence type="inferred from homology"/>
<dbReference type="AlphaFoldDB" id="A0A839AF12"/>
<dbReference type="SUPFAM" id="SSF51905">
    <property type="entry name" value="FAD/NAD(P)-binding domain"/>
    <property type="match status" value="1"/>
</dbReference>
<name>A0A839AF12_9HYPH</name>
<dbReference type="NCBIfam" id="NF009906">
    <property type="entry name" value="PRK13369.1"/>
    <property type="match status" value="1"/>
</dbReference>
<comment type="similarity">
    <text evidence="2 6">Belongs to the FAD-dependent glycerol-3-phosphate dehydrogenase family.</text>
</comment>
<evidence type="ECO:0000313" key="10">
    <source>
        <dbReference type="Proteomes" id="UP000541109"/>
    </source>
</evidence>
<organism evidence="9 10">
    <name type="scientific">Stappia albiluteola</name>
    <dbReference type="NCBI Taxonomy" id="2758565"/>
    <lineage>
        <taxon>Bacteria</taxon>
        <taxon>Pseudomonadati</taxon>
        <taxon>Pseudomonadota</taxon>
        <taxon>Alphaproteobacteria</taxon>
        <taxon>Hyphomicrobiales</taxon>
        <taxon>Stappiaceae</taxon>
        <taxon>Stappia</taxon>
    </lineage>
</organism>
<dbReference type="Pfam" id="PF16901">
    <property type="entry name" value="DAO_C"/>
    <property type="match status" value="1"/>
</dbReference>
<evidence type="ECO:0000256" key="5">
    <source>
        <dbReference type="ARBA" id="ARBA00023002"/>
    </source>
</evidence>
<dbReference type="Gene3D" id="3.50.50.60">
    <property type="entry name" value="FAD/NAD(P)-binding domain"/>
    <property type="match status" value="1"/>
</dbReference>
<dbReference type="PANTHER" id="PTHR11985:SF15">
    <property type="entry name" value="GLYCEROL-3-PHOSPHATE DEHYDROGENASE, MITOCHONDRIAL"/>
    <property type="match status" value="1"/>
</dbReference>
<dbReference type="RefSeq" id="WP_182164290.1">
    <property type="nucleotide sequence ID" value="NZ_JACFXV010000048.1"/>
</dbReference>
<keyword evidence="4" id="KW-0274">FAD</keyword>
<protein>
    <recommendedName>
        <fullName evidence="6">Glycerol-3-phosphate dehydrogenase</fullName>
        <ecNumber evidence="6">1.1.5.3</ecNumber>
    </recommendedName>
</protein>
<dbReference type="EC" id="1.1.5.3" evidence="6"/>
<evidence type="ECO:0000256" key="3">
    <source>
        <dbReference type="ARBA" id="ARBA00022630"/>
    </source>
</evidence>
<accession>A0A839AF12</accession>
<dbReference type="Gene3D" id="6.10.250.1890">
    <property type="match status" value="1"/>
</dbReference>
<dbReference type="PROSITE" id="PS00978">
    <property type="entry name" value="FAD_G3PDH_2"/>
    <property type="match status" value="1"/>
</dbReference>
<keyword evidence="5 6" id="KW-0560">Oxidoreductase</keyword>
<dbReference type="InterPro" id="IPR031656">
    <property type="entry name" value="DAO_C"/>
</dbReference>
<dbReference type="PROSITE" id="PS00977">
    <property type="entry name" value="FAD_G3PDH_1"/>
    <property type="match status" value="1"/>
</dbReference>
<sequence length="514" mass="57372">MTAQSSSADYDLLIIGGGINGAGIARDAVGRGYSVCLAEMKDLASGTSSWSTKLIHGGLRYLEHYEFRLVREALTEREILWANAPHIIRPLRFVLPHHKGLRPRWLLRLGLFIYDHLGGRKRLPATRTLNLRTDPAGKPLKPGFVTGFEYSDCWVDDARLVALNARDAADRGAEINTRVRVVSARREDGIWKAELKNERTGELREVSARMIINAAGPWVDHVLNAALGKNKAANVRLVKGSHIVLRRLFEHDRAYIFQNADGRIIFAIPYERDFTLVGTTDEDFSGDPAGAAISQAETDYLIGAASEYFERPLKHEDIVWTYSGVRPLYDDGASKAQEATRDYVLKVEGGKAGEGAPVLNIFGGKITTYRRLALSVLEKIEAELGARKPSWTRKAPLPGGDFAVDEVPAQIEMLRQAHPFLAMRHAERLVRLYGTKWRQVLGSATREADLGRRFGSDLYEIELKYLMENEWARTAEDVLWRRTKLGLELKPEEAAELDRFMAEVLGGNVPSSAG</sequence>
<dbReference type="InterPro" id="IPR036188">
    <property type="entry name" value="FAD/NAD-bd_sf"/>
</dbReference>
<dbReference type="GO" id="GO:0009331">
    <property type="term" value="C:glycerol-3-phosphate dehydrogenase (FAD) complex"/>
    <property type="evidence" value="ECO:0007669"/>
    <property type="project" value="UniProtKB-UniRule"/>
</dbReference>
<dbReference type="EMBL" id="JACFXV010000048">
    <property type="protein sequence ID" value="MBA5777159.1"/>
    <property type="molecule type" value="Genomic_DNA"/>
</dbReference>
<dbReference type="InterPro" id="IPR038299">
    <property type="entry name" value="DAO_C_sf"/>
</dbReference>
<dbReference type="NCBIfam" id="NF008899">
    <property type="entry name" value="PRK12266.1"/>
    <property type="match status" value="1"/>
</dbReference>